<dbReference type="EMBL" id="BEZZ01238745">
    <property type="protein sequence ID" value="GCC48314.1"/>
    <property type="molecule type" value="Genomic_DNA"/>
</dbReference>
<gene>
    <name evidence="2" type="ORF">chiPu_0032517</name>
</gene>
<proteinExistence type="predicted"/>
<name>A0A401U094_CHIPU</name>
<dbReference type="AlphaFoldDB" id="A0A401U094"/>
<evidence type="ECO:0000313" key="3">
    <source>
        <dbReference type="Proteomes" id="UP000287033"/>
    </source>
</evidence>
<protein>
    <submittedName>
        <fullName evidence="2">Uncharacterized protein</fullName>
    </submittedName>
</protein>
<feature type="non-terminal residue" evidence="2">
    <location>
        <position position="45"/>
    </location>
</feature>
<comment type="caution">
    <text evidence="2">The sequence shown here is derived from an EMBL/GenBank/DDBJ whole genome shotgun (WGS) entry which is preliminary data.</text>
</comment>
<evidence type="ECO:0000313" key="2">
    <source>
        <dbReference type="EMBL" id="GCC48314.1"/>
    </source>
</evidence>
<organism evidence="2 3">
    <name type="scientific">Chiloscyllium punctatum</name>
    <name type="common">Brownbanded bambooshark</name>
    <name type="synonym">Hemiscyllium punctatum</name>
    <dbReference type="NCBI Taxonomy" id="137246"/>
    <lineage>
        <taxon>Eukaryota</taxon>
        <taxon>Metazoa</taxon>
        <taxon>Chordata</taxon>
        <taxon>Craniata</taxon>
        <taxon>Vertebrata</taxon>
        <taxon>Chondrichthyes</taxon>
        <taxon>Elasmobranchii</taxon>
        <taxon>Galeomorphii</taxon>
        <taxon>Galeoidea</taxon>
        <taxon>Orectolobiformes</taxon>
        <taxon>Hemiscylliidae</taxon>
        <taxon>Chiloscyllium</taxon>
    </lineage>
</organism>
<sequence>MQPQLHGACWRGRTQSRASPHRGRDSPVPARAPREVNDPDLGYLT</sequence>
<accession>A0A401U094</accession>
<keyword evidence="3" id="KW-1185">Reference proteome</keyword>
<feature type="region of interest" description="Disordered" evidence="1">
    <location>
        <begin position="1"/>
        <end position="45"/>
    </location>
</feature>
<evidence type="ECO:0000256" key="1">
    <source>
        <dbReference type="SAM" id="MobiDB-lite"/>
    </source>
</evidence>
<dbReference type="Proteomes" id="UP000287033">
    <property type="component" value="Unassembled WGS sequence"/>
</dbReference>
<reference evidence="2 3" key="1">
    <citation type="journal article" date="2018" name="Nat. Ecol. Evol.">
        <title>Shark genomes provide insights into elasmobranch evolution and the origin of vertebrates.</title>
        <authorList>
            <person name="Hara Y"/>
            <person name="Yamaguchi K"/>
            <person name="Onimaru K"/>
            <person name="Kadota M"/>
            <person name="Koyanagi M"/>
            <person name="Keeley SD"/>
            <person name="Tatsumi K"/>
            <person name="Tanaka K"/>
            <person name="Motone F"/>
            <person name="Kageyama Y"/>
            <person name="Nozu R"/>
            <person name="Adachi N"/>
            <person name="Nishimura O"/>
            <person name="Nakagawa R"/>
            <person name="Tanegashima C"/>
            <person name="Kiyatake I"/>
            <person name="Matsumoto R"/>
            <person name="Murakumo K"/>
            <person name="Nishida K"/>
            <person name="Terakita A"/>
            <person name="Kuratani S"/>
            <person name="Sato K"/>
            <person name="Hyodo S Kuraku.S."/>
        </authorList>
    </citation>
    <scope>NUCLEOTIDE SEQUENCE [LARGE SCALE GENOMIC DNA]</scope>
</reference>